<evidence type="ECO:0000256" key="10">
    <source>
        <dbReference type="ARBA" id="ARBA00048109"/>
    </source>
</evidence>
<dbReference type="Proteomes" id="UP000694864">
    <property type="component" value="Chromosome 9"/>
</dbReference>
<organism evidence="13 14">
    <name type="scientific">Camelina sativa</name>
    <name type="common">False flax</name>
    <name type="synonym">Myagrum sativum</name>
    <dbReference type="NCBI Taxonomy" id="90675"/>
    <lineage>
        <taxon>Eukaryota</taxon>
        <taxon>Viridiplantae</taxon>
        <taxon>Streptophyta</taxon>
        <taxon>Embryophyta</taxon>
        <taxon>Tracheophyta</taxon>
        <taxon>Spermatophyta</taxon>
        <taxon>Magnoliopsida</taxon>
        <taxon>eudicotyledons</taxon>
        <taxon>Gunneridae</taxon>
        <taxon>Pentapetalae</taxon>
        <taxon>rosids</taxon>
        <taxon>malvids</taxon>
        <taxon>Brassicales</taxon>
        <taxon>Brassicaceae</taxon>
        <taxon>Camelineae</taxon>
        <taxon>Camelina</taxon>
    </lineage>
</organism>
<dbReference type="InterPro" id="IPR045034">
    <property type="entry name" value="O-acyltransferase_WSD1-like"/>
</dbReference>
<dbReference type="RefSeq" id="XP_010428063.1">
    <property type="nucleotide sequence ID" value="XM_010429761.2"/>
</dbReference>
<feature type="domain" description="O-acyltransferase WSD1 C-terminal" evidence="12">
    <location>
        <begin position="313"/>
        <end position="457"/>
    </location>
</feature>
<name>A0ABM0TLB3_CAMSA</name>
<evidence type="ECO:0000256" key="5">
    <source>
        <dbReference type="ARBA" id="ARBA00022679"/>
    </source>
</evidence>
<evidence type="ECO:0000256" key="7">
    <source>
        <dbReference type="ARBA" id="ARBA00023315"/>
    </source>
</evidence>
<keyword evidence="5" id="KW-0808">Transferase</keyword>
<comment type="pathway">
    <text evidence="4">Lipid metabolism.</text>
</comment>
<comment type="catalytic activity">
    <reaction evidence="10">
        <text>an acyl-CoA + a 1,2-diacyl-sn-glycerol = a triacyl-sn-glycerol + CoA</text>
        <dbReference type="Rhea" id="RHEA:10868"/>
        <dbReference type="ChEBI" id="CHEBI:17815"/>
        <dbReference type="ChEBI" id="CHEBI:57287"/>
        <dbReference type="ChEBI" id="CHEBI:58342"/>
        <dbReference type="ChEBI" id="CHEBI:64615"/>
        <dbReference type="EC" id="2.3.1.20"/>
    </reaction>
</comment>
<dbReference type="PANTHER" id="PTHR31650">
    <property type="entry name" value="O-ACYLTRANSFERASE (WSD1-LIKE) FAMILY PROTEIN"/>
    <property type="match status" value="1"/>
</dbReference>
<sequence length="470" mass="52832">MAIERQVTEGEEPVSPFARLFSLPGLDVFNVVTIGSKTEGNPSTIIEGLKNTLINHPRFFSILVTGHGEHKGKAKWIPTKVKVEEHVIVPDIDSNIENPDEFLEDYTSRMALSPMDMSKPLWEFHLLKLKTSHAESVAVARFHHSLGDGMSLMSLLLACTRKTCDPEALPTFVAPKKSKDKNVCFVVVAWLWFIVRVMFHTCVEVIKSVVFICCARDTSAHIMGKPGATLRNNKFIHQIISLDDVKMVKNAMNMTVNDVLFGMVQAGLSRYLNKRYDLEDKLRLHGVVFFNLRPNRNIEDLANMMAKGSKCRWGNSIGYVLIPLEMKSYDDVFEYVRQSKTMMNRKKHSLEPLFSHGLLKLTMEVFGFKALKTLVTKIFGSTTMIFSNVVGPTEEISFFGHQISYIAASTFGIPQGLVISIQSYVEKLIINIAVDVDVIPDPHHLCDLIIEALSMMKSAAPQKIFHASEV</sequence>
<protein>
    <submittedName>
        <fullName evidence="14">O-acyltransferase WSD1-like</fullName>
    </submittedName>
</protein>
<dbReference type="PANTHER" id="PTHR31650:SF25">
    <property type="entry name" value="WAX ESTER SYNTHASE_DIACYLGLYCEROL ACYLTRANSFERASE 2"/>
    <property type="match status" value="1"/>
</dbReference>
<comment type="similarity">
    <text evidence="8">In the N-terminal section; belongs to the long-chain O-acyltransferase family.</text>
</comment>
<evidence type="ECO:0000256" key="9">
    <source>
        <dbReference type="ARBA" id="ARBA00047604"/>
    </source>
</evidence>
<evidence type="ECO:0000256" key="8">
    <source>
        <dbReference type="ARBA" id="ARBA00024360"/>
    </source>
</evidence>
<accession>A0ABM0TLB3</accession>
<evidence type="ECO:0000256" key="2">
    <source>
        <dbReference type="ARBA" id="ARBA00004586"/>
    </source>
</evidence>
<comment type="subcellular location">
    <subcellularLocation>
        <location evidence="1">Cell membrane</location>
        <topology evidence="1">Single-pass membrane protein</topology>
    </subcellularLocation>
    <subcellularLocation>
        <location evidence="2">Endoplasmic reticulum membrane</location>
    </subcellularLocation>
</comment>
<gene>
    <name evidence="14" type="primary">LOC104712789</name>
</gene>
<reference evidence="14" key="2">
    <citation type="submission" date="2025-08" db="UniProtKB">
        <authorList>
            <consortium name="RefSeq"/>
        </authorList>
    </citation>
    <scope>IDENTIFICATION</scope>
    <source>
        <tissue evidence="14">Leaf</tissue>
    </source>
</reference>
<evidence type="ECO:0000313" key="14">
    <source>
        <dbReference type="RefSeq" id="XP_010428063.1"/>
    </source>
</evidence>
<comment type="catalytic activity">
    <reaction evidence="9">
        <text>a long chain fatty alcohol + a fatty acyl-CoA = a long-chain alcohol wax ester + CoA</text>
        <dbReference type="Rhea" id="RHEA:38443"/>
        <dbReference type="ChEBI" id="CHEBI:17135"/>
        <dbReference type="ChEBI" id="CHEBI:57287"/>
        <dbReference type="ChEBI" id="CHEBI:77636"/>
        <dbReference type="ChEBI" id="CHEBI:235323"/>
        <dbReference type="EC" id="2.3.1.75"/>
    </reaction>
</comment>
<evidence type="ECO:0000256" key="3">
    <source>
        <dbReference type="ARBA" id="ARBA00004771"/>
    </source>
</evidence>
<dbReference type="GeneID" id="104712789"/>
<evidence type="ECO:0000256" key="1">
    <source>
        <dbReference type="ARBA" id="ARBA00004162"/>
    </source>
</evidence>
<evidence type="ECO:0000256" key="4">
    <source>
        <dbReference type="ARBA" id="ARBA00005189"/>
    </source>
</evidence>
<evidence type="ECO:0000256" key="6">
    <source>
        <dbReference type="ARBA" id="ARBA00022824"/>
    </source>
</evidence>
<feature type="domain" description="O-acyltransferase WSD1-like N-terminal" evidence="11">
    <location>
        <begin position="103"/>
        <end position="259"/>
    </location>
</feature>
<dbReference type="Pfam" id="PF03007">
    <property type="entry name" value="WS_DGAT_cat"/>
    <property type="match status" value="1"/>
</dbReference>
<comment type="pathway">
    <text evidence="3">Glycerolipid metabolism; triacylglycerol biosynthesis.</text>
</comment>
<dbReference type="Pfam" id="PF06974">
    <property type="entry name" value="WS_DGAT_C"/>
    <property type="match status" value="1"/>
</dbReference>
<dbReference type="InterPro" id="IPR009721">
    <property type="entry name" value="O-acyltransferase_WSD1_C"/>
</dbReference>
<evidence type="ECO:0000259" key="12">
    <source>
        <dbReference type="Pfam" id="PF06974"/>
    </source>
</evidence>
<keyword evidence="13" id="KW-1185">Reference proteome</keyword>
<dbReference type="InterPro" id="IPR004255">
    <property type="entry name" value="O-acyltransferase_WSD1_N"/>
</dbReference>
<keyword evidence="7" id="KW-0012">Acyltransferase</keyword>
<reference evidence="13" key="1">
    <citation type="journal article" date="2014" name="Nat. Commun.">
        <title>The emerging biofuel crop Camelina sativa retains a highly undifferentiated hexaploid genome structure.</title>
        <authorList>
            <person name="Kagale S."/>
            <person name="Koh C."/>
            <person name="Nixon J."/>
            <person name="Bollina V."/>
            <person name="Clarke W.E."/>
            <person name="Tuteja R."/>
            <person name="Spillane C."/>
            <person name="Robinson S.J."/>
            <person name="Links M.G."/>
            <person name="Clarke C."/>
            <person name="Higgins E.E."/>
            <person name="Huebert T."/>
            <person name="Sharpe A.G."/>
            <person name="Parkin I.A."/>
        </authorList>
    </citation>
    <scope>NUCLEOTIDE SEQUENCE [LARGE SCALE GENOMIC DNA]</scope>
    <source>
        <strain evidence="13">cv. DH55</strain>
    </source>
</reference>
<keyword evidence="6" id="KW-0256">Endoplasmic reticulum</keyword>
<evidence type="ECO:0000313" key="13">
    <source>
        <dbReference type="Proteomes" id="UP000694864"/>
    </source>
</evidence>
<dbReference type="SUPFAM" id="SSF52777">
    <property type="entry name" value="CoA-dependent acyltransferases"/>
    <property type="match status" value="1"/>
</dbReference>
<dbReference type="Gene3D" id="3.30.559.10">
    <property type="entry name" value="Chloramphenicol acetyltransferase-like domain"/>
    <property type="match status" value="1"/>
</dbReference>
<proteinExistence type="inferred from homology"/>
<dbReference type="InterPro" id="IPR023213">
    <property type="entry name" value="CAT-like_dom_sf"/>
</dbReference>
<evidence type="ECO:0000259" key="11">
    <source>
        <dbReference type="Pfam" id="PF03007"/>
    </source>
</evidence>